<gene>
    <name evidence="2" type="ORF">CEXT_450451</name>
</gene>
<sequence length="74" mass="8842">MVKQKNGERERERERRERERERERRERKKTSVLYGQASDGVRSHGLREDCDLRTQHREDAHACIGSSQVQGHLQ</sequence>
<reference evidence="2 3" key="1">
    <citation type="submission" date="2021-06" db="EMBL/GenBank/DDBJ databases">
        <title>Caerostris extrusa draft genome.</title>
        <authorList>
            <person name="Kono N."/>
            <person name="Arakawa K."/>
        </authorList>
    </citation>
    <scope>NUCLEOTIDE SEQUENCE [LARGE SCALE GENOMIC DNA]</scope>
</reference>
<accession>A0AAV4NPX0</accession>
<dbReference type="AlphaFoldDB" id="A0AAV4NPX0"/>
<comment type="caution">
    <text evidence="2">The sequence shown here is derived from an EMBL/GenBank/DDBJ whole genome shotgun (WGS) entry which is preliminary data.</text>
</comment>
<name>A0AAV4NPX0_CAEEX</name>
<feature type="compositionally biased region" description="Basic and acidic residues" evidence="1">
    <location>
        <begin position="1"/>
        <end position="24"/>
    </location>
</feature>
<protein>
    <submittedName>
        <fullName evidence="2">Uncharacterized protein</fullName>
    </submittedName>
</protein>
<feature type="region of interest" description="Disordered" evidence="1">
    <location>
        <begin position="1"/>
        <end position="45"/>
    </location>
</feature>
<evidence type="ECO:0000256" key="1">
    <source>
        <dbReference type="SAM" id="MobiDB-lite"/>
    </source>
</evidence>
<evidence type="ECO:0000313" key="3">
    <source>
        <dbReference type="Proteomes" id="UP001054945"/>
    </source>
</evidence>
<proteinExistence type="predicted"/>
<dbReference type="EMBL" id="BPLR01003610">
    <property type="protein sequence ID" value="GIX86728.1"/>
    <property type="molecule type" value="Genomic_DNA"/>
</dbReference>
<dbReference type="Proteomes" id="UP001054945">
    <property type="component" value="Unassembled WGS sequence"/>
</dbReference>
<evidence type="ECO:0000313" key="2">
    <source>
        <dbReference type="EMBL" id="GIX86728.1"/>
    </source>
</evidence>
<keyword evidence="3" id="KW-1185">Reference proteome</keyword>
<organism evidence="2 3">
    <name type="scientific">Caerostris extrusa</name>
    <name type="common">Bark spider</name>
    <name type="synonym">Caerostris bankana</name>
    <dbReference type="NCBI Taxonomy" id="172846"/>
    <lineage>
        <taxon>Eukaryota</taxon>
        <taxon>Metazoa</taxon>
        <taxon>Ecdysozoa</taxon>
        <taxon>Arthropoda</taxon>
        <taxon>Chelicerata</taxon>
        <taxon>Arachnida</taxon>
        <taxon>Araneae</taxon>
        <taxon>Araneomorphae</taxon>
        <taxon>Entelegynae</taxon>
        <taxon>Araneoidea</taxon>
        <taxon>Araneidae</taxon>
        <taxon>Caerostris</taxon>
    </lineage>
</organism>